<name>A0A7K4TZL5_9SYLV</name>
<evidence type="ECO:0000259" key="7">
    <source>
        <dbReference type="SMART" id="SM00199"/>
    </source>
</evidence>
<evidence type="ECO:0000256" key="1">
    <source>
        <dbReference type="ARBA" id="ARBA00004613"/>
    </source>
</evidence>
<dbReference type="PANTHER" id="PTHR12015">
    <property type="entry name" value="SMALL INDUCIBLE CYTOKINE A"/>
    <property type="match status" value="1"/>
</dbReference>
<dbReference type="GO" id="GO:0005615">
    <property type="term" value="C:extracellular space"/>
    <property type="evidence" value="ECO:0007669"/>
    <property type="project" value="UniProtKB-KW"/>
</dbReference>
<dbReference type="OrthoDB" id="9930747at2759"/>
<proteinExistence type="inferred from homology"/>
<evidence type="ECO:0000313" key="9">
    <source>
        <dbReference type="Proteomes" id="UP000580691"/>
    </source>
</evidence>
<keyword evidence="9" id="KW-1185">Reference proteome</keyword>
<evidence type="ECO:0000256" key="3">
    <source>
        <dbReference type="ARBA" id="ARBA00022514"/>
    </source>
</evidence>
<dbReference type="EMBL" id="VXBN01005246">
    <property type="protein sequence ID" value="NWR02698.1"/>
    <property type="molecule type" value="Genomic_DNA"/>
</dbReference>
<dbReference type="GO" id="GO:0070098">
    <property type="term" value="P:chemokine-mediated signaling pathway"/>
    <property type="evidence" value="ECO:0007669"/>
    <property type="project" value="TreeGrafter"/>
</dbReference>
<evidence type="ECO:0000256" key="5">
    <source>
        <dbReference type="ARBA" id="ARBA00022729"/>
    </source>
</evidence>
<feature type="chain" id="PRO_5029808963" evidence="6">
    <location>
        <begin position="23"/>
        <end position="95"/>
    </location>
</feature>
<dbReference type="SMART" id="SM00199">
    <property type="entry name" value="SCY"/>
    <property type="match status" value="1"/>
</dbReference>
<feature type="domain" description="Chemokine interleukin-8-like" evidence="7">
    <location>
        <begin position="30"/>
        <end position="88"/>
    </location>
</feature>
<reference evidence="8 9" key="1">
    <citation type="submission" date="2019-09" db="EMBL/GenBank/DDBJ databases">
        <title>Bird 10,000 Genomes (B10K) Project - Family phase.</title>
        <authorList>
            <person name="Zhang G."/>
        </authorList>
    </citation>
    <scope>NUCLEOTIDE SEQUENCE [LARGE SCALE GENOMIC DNA]</scope>
    <source>
        <strain evidence="8">B10K-DU-002-08</strain>
        <tissue evidence="8">Muscle</tissue>
    </source>
</reference>
<dbReference type="CDD" id="cd00272">
    <property type="entry name" value="Chemokine_CC"/>
    <property type="match status" value="1"/>
</dbReference>
<keyword evidence="4" id="KW-0964">Secreted</keyword>
<dbReference type="InterPro" id="IPR036048">
    <property type="entry name" value="Interleukin_8-like_sf"/>
</dbReference>
<dbReference type="Pfam" id="PF00048">
    <property type="entry name" value="IL8"/>
    <property type="match status" value="1"/>
</dbReference>
<organism evidence="8 9">
    <name type="scientific">Sinosuthora webbiana</name>
    <dbReference type="NCBI Taxonomy" id="337173"/>
    <lineage>
        <taxon>Eukaryota</taxon>
        <taxon>Metazoa</taxon>
        <taxon>Chordata</taxon>
        <taxon>Craniata</taxon>
        <taxon>Vertebrata</taxon>
        <taxon>Euteleostomi</taxon>
        <taxon>Archelosauria</taxon>
        <taxon>Archosauria</taxon>
        <taxon>Dinosauria</taxon>
        <taxon>Saurischia</taxon>
        <taxon>Theropoda</taxon>
        <taxon>Coelurosauria</taxon>
        <taxon>Aves</taxon>
        <taxon>Neognathae</taxon>
        <taxon>Neoaves</taxon>
        <taxon>Telluraves</taxon>
        <taxon>Australaves</taxon>
        <taxon>Passeriformes</taxon>
        <taxon>Sylvioidea</taxon>
        <taxon>Sylviidae</taxon>
        <taxon>Sinosuthora</taxon>
    </lineage>
</organism>
<dbReference type="Gene3D" id="2.40.50.40">
    <property type="match status" value="1"/>
</dbReference>
<dbReference type="GO" id="GO:0006954">
    <property type="term" value="P:inflammatory response"/>
    <property type="evidence" value="ECO:0007669"/>
    <property type="project" value="TreeGrafter"/>
</dbReference>
<gene>
    <name evidence="8" type="primary">Ccl4_2</name>
    <name evidence="8" type="ORF">SINWEB_R15650</name>
</gene>
<dbReference type="FunFam" id="2.40.50.40:FF:000002">
    <property type="entry name" value="C-C motif chemokine"/>
    <property type="match status" value="1"/>
</dbReference>
<protein>
    <submittedName>
        <fullName evidence="8">CCL4 protein</fullName>
    </submittedName>
</protein>
<dbReference type="InterPro" id="IPR001811">
    <property type="entry name" value="Chemokine_IL8-like_dom"/>
</dbReference>
<evidence type="ECO:0000256" key="2">
    <source>
        <dbReference type="ARBA" id="ARBA00010868"/>
    </source>
</evidence>
<feature type="non-terminal residue" evidence="8">
    <location>
        <position position="95"/>
    </location>
</feature>
<comment type="subcellular location">
    <subcellularLocation>
        <location evidence="1">Secreted</location>
    </subcellularLocation>
</comment>
<evidence type="ECO:0000256" key="6">
    <source>
        <dbReference type="SAM" id="SignalP"/>
    </source>
</evidence>
<dbReference type="InterPro" id="IPR039809">
    <property type="entry name" value="Chemokine_b/g/d"/>
</dbReference>
<dbReference type="SUPFAM" id="SSF54117">
    <property type="entry name" value="Interleukin 8-like chemokines"/>
    <property type="match status" value="1"/>
</dbReference>
<comment type="caution">
    <text evidence="8">The sequence shown here is derived from an EMBL/GenBank/DDBJ whole genome shotgun (WGS) entry which is preliminary data.</text>
</comment>
<dbReference type="GO" id="GO:0008009">
    <property type="term" value="F:chemokine activity"/>
    <property type="evidence" value="ECO:0007669"/>
    <property type="project" value="InterPro"/>
</dbReference>
<feature type="signal peptide" evidence="6">
    <location>
        <begin position="1"/>
        <end position="22"/>
    </location>
</feature>
<keyword evidence="5 6" id="KW-0732">Signal</keyword>
<sequence length="95" mass="10625">MKTFTAALSVLFVVVFCYQAISSPISVNLYGPCCVEYISRPLPLSCVVKYEHTGSHCSLSAVIFTTIKNRLVCANPNDKWVQDIMNQLKDNEHRG</sequence>
<dbReference type="PANTHER" id="PTHR12015:SF183">
    <property type="entry name" value="C-C MOTIF CHEMOKINE 3"/>
    <property type="match status" value="1"/>
</dbReference>
<evidence type="ECO:0000313" key="8">
    <source>
        <dbReference type="EMBL" id="NWR02698.1"/>
    </source>
</evidence>
<keyword evidence="3" id="KW-0202">Cytokine</keyword>
<dbReference type="Proteomes" id="UP000580691">
    <property type="component" value="Unassembled WGS sequence"/>
</dbReference>
<dbReference type="AlphaFoldDB" id="A0A7K4TZL5"/>
<evidence type="ECO:0000256" key="4">
    <source>
        <dbReference type="ARBA" id="ARBA00022525"/>
    </source>
</evidence>
<accession>A0A7K4TZL5</accession>
<feature type="non-terminal residue" evidence="8">
    <location>
        <position position="1"/>
    </location>
</feature>
<dbReference type="GO" id="GO:0048020">
    <property type="term" value="F:CCR chemokine receptor binding"/>
    <property type="evidence" value="ECO:0007669"/>
    <property type="project" value="TreeGrafter"/>
</dbReference>
<comment type="similarity">
    <text evidence="2">Belongs to the intercrine beta (chemokine CC) family.</text>
</comment>
<dbReference type="GO" id="GO:0030335">
    <property type="term" value="P:positive regulation of cell migration"/>
    <property type="evidence" value="ECO:0007669"/>
    <property type="project" value="TreeGrafter"/>
</dbReference>
<dbReference type="GO" id="GO:0061844">
    <property type="term" value="P:antimicrobial humoral immune response mediated by antimicrobial peptide"/>
    <property type="evidence" value="ECO:0007669"/>
    <property type="project" value="TreeGrafter"/>
</dbReference>